<evidence type="ECO:0000313" key="2">
    <source>
        <dbReference type="Proteomes" id="UP000244803"/>
    </source>
</evidence>
<sequence length="29" mass="3305">MMTEPSFFSTHKNLGFHSDLTQTRSCITS</sequence>
<dbReference type="Proteomes" id="UP000244803">
    <property type="component" value="Chromosome 2"/>
</dbReference>
<name>A0A976XJK5_THEOR</name>
<reference evidence="1" key="1">
    <citation type="submission" date="2022-07" db="EMBL/GenBank/DDBJ databases">
        <title>Evaluation of T. orientalis genome assembly methods using nanopore sequencing and analysis of variation between genomes.</title>
        <authorList>
            <person name="Yam J."/>
            <person name="Micallef M.L."/>
            <person name="Liu M."/>
            <person name="Djordjevic S.P."/>
            <person name="Bogema D.R."/>
            <person name="Jenkins C."/>
        </authorList>
    </citation>
    <scope>NUCLEOTIDE SEQUENCE</scope>
    <source>
        <strain evidence="1">Fish Creek</strain>
    </source>
</reference>
<gene>
    <name evidence="1" type="ORF">MACJ_003551</name>
</gene>
<organism evidence="1 2">
    <name type="scientific">Theileria orientalis</name>
    <dbReference type="NCBI Taxonomy" id="68886"/>
    <lineage>
        <taxon>Eukaryota</taxon>
        <taxon>Sar</taxon>
        <taxon>Alveolata</taxon>
        <taxon>Apicomplexa</taxon>
        <taxon>Aconoidasida</taxon>
        <taxon>Piroplasmida</taxon>
        <taxon>Theileriidae</taxon>
        <taxon>Theileria</taxon>
    </lineage>
</organism>
<protein>
    <submittedName>
        <fullName evidence="1">Uncharacterized protein</fullName>
    </submittedName>
</protein>
<dbReference type="AlphaFoldDB" id="A0A976XJK5"/>
<accession>A0A976XJK5</accession>
<evidence type="ECO:0000313" key="1">
    <source>
        <dbReference type="EMBL" id="UVC54590.1"/>
    </source>
</evidence>
<dbReference type="EMBL" id="CP056068">
    <property type="protein sequence ID" value="UVC54590.1"/>
    <property type="molecule type" value="Genomic_DNA"/>
</dbReference>
<proteinExistence type="predicted"/>